<dbReference type="InterPro" id="IPR050708">
    <property type="entry name" value="T6SS_VgrG/RHS"/>
</dbReference>
<dbReference type="PRINTS" id="PR00394">
    <property type="entry name" value="RHSPROTEIN"/>
</dbReference>
<dbReference type="InterPro" id="IPR022385">
    <property type="entry name" value="Rhs_assc_core"/>
</dbReference>
<dbReference type="Proteomes" id="UP001597549">
    <property type="component" value="Unassembled WGS sequence"/>
</dbReference>
<dbReference type="PANTHER" id="PTHR32305">
    <property type="match status" value="1"/>
</dbReference>
<dbReference type="NCBIfam" id="TIGR03696">
    <property type="entry name" value="Rhs_assc_core"/>
    <property type="match status" value="1"/>
</dbReference>
<dbReference type="EMBL" id="JBHUOL010000018">
    <property type="protein sequence ID" value="MFD2909202.1"/>
    <property type="molecule type" value="Genomic_DNA"/>
</dbReference>
<evidence type="ECO:0000313" key="5">
    <source>
        <dbReference type="Proteomes" id="UP001597549"/>
    </source>
</evidence>
<keyword evidence="5" id="KW-1185">Reference proteome</keyword>
<name>A0ABW5Z918_9FLAO</name>
<dbReference type="RefSeq" id="WP_379807489.1">
    <property type="nucleotide sequence ID" value="NZ_JBHUOL010000018.1"/>
</dbReference>
<proteinExistence type="predicted"/>
<accession>A0ABW5Z918</accession>
<evidence type="ECO:0000259" key="3">
    <source>
        <dbReference type="Pfam" id="PF25023"/>
    </source>
</evidence>
<dbReference type="PANTHER" id="PTHR32305:SF15">
    <property type="entry name" value="PROTEIN RHSA-RELATED"/>
    <property type="match status" value="1"/>
</dbReference>
<evidence type="ECO:0000256" key="1">
    <source>
        <dbReference type="ARBA" id="ARBA00022737"/>
    </source>
</evidence>
<feature type="compositionally biased region" description="Basic and acidic residues" evidence="2">
    <location>
        <begin position="203"/>
        <end position="221"/>
    </location>
</feature>
<comment type="caution">
    <text evidence="4">The sequence shown here is derived from an EMBL/GenBank/DDBJ whole genome shotgun (WGS) entry which is preliminary data.</text>
</comment>
<protein>
    <submittedName>
        <fullName evidence="4">RHS repeat domain-containing protein</fullName>
    </submittedName>
</protein>
<feature type="domain" description="Teneurin-like YD-shell" evidence="3">
    <location>
        <begin position="3"/>
        <end position="83"/>
    </location>
</feature>
<dbReference type="InterPro" id="IPR056823">
    <property type="entry name" value="TEN-like_YD-shell"/>
</dbReference>
<keyword evidence="1" id="KW-0677">Repeat</keyword>
<gene>
    <name evidence="4" type="ORF">ACFSX9_10725</name>
</gene>
<organism evidence="4 5">
    <name type="scientific">Flavobacterium ardleyense</name>
    <dbReference type="NCBI Taxonomy" id="2038737"/>
    <lineage>
        <taxon>Bacteria</taxon>
        <taxon>Pseudomonadati</taxon>
        <taxon>Bacteroidota</taxon>
        <taxon>Flavobacteriia</taxon>
        <taxon>Flavobacteriales</taxon>
        <taxon>Flavobacteriaceae</taxon>
        <taxon>Flavobacterium</taxon>
    </lineage>
</organism>
<evidence type="ECO:0000313" key="4">
    <source>
        <dbReference type="EMBL" id="MFD2909202.1"/>
    </source>
</evidence>
<evidence type="ECO:0000256" key="2">
    <source>
        <dbReference type="SAM" id="MobiDB-lite"/>
    </source>
</evidence>
<feature type="region of interest" description="Disordered" evidence="2">
    <location>
        <begin position="187"/>
        <end position="221"/>
    </location>
</feature>
<sequence>MRGERKFSILADHLGTPTHLFSEQGDTIWEGSLDSYGKLRIDKGEIGSCPFRYQGQYEDVETGLYYNRFRYYDPEEGRYISQDPIGLASGEFSFYNYVGDPNGWVDIFGLSGYIGSATTFTDSAGTTLTANGYTDLSHLSNTQLNQLEYMNTHGVGMSPKDKQGNVIVGHHHKQQAEGPIVMLPVKHHDKKDTNPGQHPNGKKKGEGLSAVERREFNNWRK</sequence>
<dbReference type="Gene3D" id="2.180.10.10">
    <property type="entry name" value="RHS repeat-associated core"/>
    <property type="match status" value="1"/>
</dbReference>
<dbReference type="Pfam" id="PF25023">
    <property type="entry name" value="TEN_YD-shell"/>
    <property type="match status" value="1"/>
</dbReference>
<reference evidence="5" key="1">
    <citation type="journal article" date="2019" name="Int. J. Syst. Evol. Microbiol.">
        <title>The Global Catalogue of Microorganisms (GCM) 10K type strain sequencing project: providing services to taxonomists for standard genome sequencing and annotation.</title>
        <authorList>
            <consortium name="The Broad Institute Genomics Platform"/>
            <consortium name="The Broad Institute Genome Sequencing Center for Infectious Disease"/>
            <person name="Wu L."/>
            <person name="Ma J."/>
        </authorList>
    </citation>
    <scope>NUCLEOTIDE SEQUENCE [LARGE SCALE GENOMIC DNA]</scope>
    <source>
        <strain evidence="5">KCTC 52644</strain>
    </source>
</reference>